<keyword evidence="2" id="KW-0805">Transcription regulation</keyword>
<dbReference type="GO" id="GO:0003700">
    <property type="term" value="F:DNA-binding transcription factor activity"/>
    <property type="evidence" value="ECO:0007669"/>
    <property type="project" value="InterPro"/>
</dbReference>
<dbReference type="InterPro" id="IPR005119">
    <property type="entry name" value="LysR_subst-bd"/>
</dbReference>
<evidence type="ECO:0000256" key="1">
    <source>
        <dbReference type="ARBA" id="ARBA00009437"/>
    </source>
</evidence>
<dbReference type="CDD" id="cd08411">
    <property type="entry name" value="PBP2_OxyR"/>
    <property type="match status" value="1"/>
</dbReference>
<dbReference type="GO" id="GO:0032993">
    <property type="term" value="C:protein-DNA complex"/>
    <property type="evidence" value="ECO:0007669"/>
    <property type="project" value="TreeGrafter"/>
</dbReference>
<dbReference type="GO" id="GO:0003677">
    <property type="term" value="F:DNA binding"/>
    <property type="evidence" value="ECO:0007669"/>
    <property type="project" value="UniProtKB-KW"/>
</dbReference>
<dbReference type="PANTHER" id="PTHR30346:SF26">
    <property type="entry name" value="HYDROGEN PEROXIDE-INDUCIBLE GENES ACTIVATOR"/>
    <property type="match status" value="1"/>
</dbReference>
<evidence type="ECO:0000256" key="3">
    <source>
        <dbReference type="ARBA" id="ARBA00023125"/>
    </source>
</evidence>
<dbReference type="Proteomes" id="UP000486602">
    <property type="component" value="Unassembled WGS sequence"/>
</dbReference>
<sequence>MTLIQLKYIVAVDTYRHFATAADHCFVTQPTLSMQISKLEKELDILIFDRSKHPVQPTEIGKKILLQAKLALTEANRIDEIVKASKGQISGEFRLGIIPTVSPALLPRFLRKITNDFPDIHLKIEELQTDQILEKLDKDQLDAGILATPLEKARIIEKPLYYEPFMAYIPKGHRLEKESFVLHSELQLRDILLLKNGHCFRDNIINLCDGAFAETGNANNLLEFESGNFETLVKLSNQGFGMTLIPYLTALDLNEADRANLKPIDHPQPTREISLIYSRAQLKISIINILEAEIKKLIPKKLLEKADNDLISPLHQ</sequence>
<dbReference type="InterPro" id="IPR036390">
    <property type="entry name" value="WH_DNA-bd_sf"/>
</dbReference>
<dbReference type="PROSITE" id="PS50931">
    <property type="entry name" value="HTH_LYSR"/>
    <property type="match status" value="1"/>
</dbReference>
<evidence type="ECO:0000259" key="6">
    <source>
        <dbReference type="PROSITE" id="PS50931"/>
    </source>
</evidence>
<dbReference type="FunFam" id="1.10.10.10:FF:000001">
    <property type="entry name" value="LysR family transcriptional regulator"/>
    <property type="match status" value="1"/>
</dbReference>
<organism evidence="7 8">
    <name type="scientific">Cryomorpha ignava</name>
    <dbReference type="NCBI Taxonomy" id="101383"/>
    <lineage>
        <taxon>Bacteria</taxon>
        <taxon>Pseudomonadati</taxon>
        <taxon>Bacteroidota</taxon>
        <taxon>Flavobacteriia</taxon>
        <taxon>Flavobacteriales</taxon>
        <taxon>Cryomorphaceae</taxon>
        <taxon>Cryomorpha</taxon>
    </lineage>
</organism>
<evidence type="ECO:0000256" key="4">
    <source>
        <dbReference type="ARBA" id="ARBA00023159"/>
    </source>
</evidence>
<dbReference type="SUPFAM" id="SSF53850">
    <property type="entry name" value="Periplasmic binding protein-like II"/>
    <property type="match status" value="1"/>
</dbReference>
<dbReference type="Gene3D" id="3.40.190.10">
    <property type="entry name" value="Periplasmic binding protein-like II"/>
    <property type="match status" value="2"/>
</dbReference>
<dbReference type="EMBL" id="JAAGVY010000003">
    <property type="protein sequence ID" value="NEN22504.1"/>
    <property type="molecule type" value="Genomic_DNA"/>
</dbReference>
<evidence type="ECO:0000313" key="8">
    <source>
        <dbReference type="Proteomes" id="UP000486602"/>
    </source>
</evidence>
<dbReference type="Gene3D" id="1.10.10.10">
    <property type="entry name" value="Winged helix-like DNA-binding domain superfamily/Winged helix DNA-binding domain"/>
    <property type="match status" value="1"/>
</dbReference>
<feature type="domain" description="HTH lysR-type" evidence="6">
    <location>
        <begin position="1"/>
        <end position="58"/>
    </location>
</feature>
<comment type="caution">
    <text evidence="7">The sequence shown here is derived from an EMBL/GenBank/DDBJ whole genome shotgun (WGS) entry which is preliminary data.</text>
</comment>
<dbReference type="RefSeq" id="WP_163283229.1">
    <property type="nucleotide sequence ID" value="NZ_JAAGVY010000003.1"/>
</dbReference>
<dbReference type="InterPro" id="IPR000847">
    <property type="entry name" value="LysR_HTH_N"/>
</dbReference>
<keyword evidence="4" id="KW-0010">Activator</keyword>
<dbReference type="InterPro" id="IPR036388">
    <property type="entry name" value="WH-like_DNA-bd_sf"/>
</dbReference>
<keyword evidence="8" id="KW-1185">Reference proteome</keyword>
<dbReference type="AlphaFoldDB" id="A0A7K3WM11"/>
<dbReference type="Pfam" id="PF00126">
    <property type="entry name" value="HTH_1"/>
    <property type="match status" value="1"/>
</dbReference>
<proteinExistence type="inferred from homology"/>
<keyword evidence="3" id="KW-0238">DNA-binding</keyword>
<gene>
    <name evidence="7" type="ORF">G3O08_03175</name>
</gene>
<name>A0A7K3WM11_9FLAO</name>
<dbReference type="PANTHER" id="PTHR30346">
    <property type="entry name" value="TRANSCRIPTIONAL DUAL REGULATOR HCAR-RELATED"/>
    <property type="match status" value="1"/>
</dbReference>
<dbReference type="Pfam" id="PF03466">
    <property type="entry name" value="LysR_substrate"/>
    <property type="match status" value="1"/>
</dbReference>
<reference evidence="7 8" key="1">
    <citation type="submission" date="2020-02" db="EMBL/GenBank/DDBJ databases">
        <title>Out from the shadows clarifying the taxonomy of the family Cryomorphaceae and related taxa by utilizing the GTDB taxonomic framework.</title>
        <authorList>
            <person name="Bowman J.P."/>
        </authorList>
    </citation>
    <scope>NUCLEOTIDE SEQUENCE [LARGE SCALE GENOMIC DNA]</scope>
    <source>
        <strain evidence="7 8">QSSC 1-22</strain>
    </source>
</reference>
<evidence type="ECO:0000313" key="7">
    <source>
        <dbReference type="EMBL" id="NEN22504.1"/>
    </source>
</evidence>
<dbReference type="SUPFAM" id="SSF46785">
    <property type="entry name" value="Winged helix' DNA-binding domain"/>
    <property type="match status" value="1"/>
</dbReference>
<protein>
    <submittedName>
        <fullName evidence="7">LysR family transcriptional regulator</fullName>
    </submittedName>
</protein>
<accession>A0A7K3WM11</accession>
<evidence type="ECO:0000256" key="2">
    <source>
        <dbReference type="ARBA" id="ARBA00023015"/>
    </source>
</evidence>
<evidence type="ECO:0000256" key="5">
    <source>
        <dbReference type="ARBA" id="ARBA00023163"/>
    </source>
</evidence>
<comment type="similarity">
    <text evidence="1">Belongs to the LysR transcriptional regulatory family.</text>
</comment>
<keyword evidence="5" id="KW-0804">Transcription</keyword>
<dbReference type="PRINTS" id="PR00039">
    <property type="entry name" value="HTHLYSR"/>
</dbReference>